<accession>A0ABT8YGG2</accession>
<dbReference type="PANTHER" id="PTHR43283:SF14">
    <property type="entry name" value="BLL8153 PROTEIN"/>
    <property type="match status" value="1"/>
</dbReference>
<name>A0ABT8YGG2_9HYPH</name>
<evidence type="ECO:0000313" key="2">
    <source>
        <dbReference type="EMBL" id="MDO6962743.1"/>
    </source>
</evidence>
<dbReference type="Gene3D" id="3.40.710.10">
    <property type="entry name" value="DD-peptidase/beta-lactamase superfamily"/>
    <property type="match status" value="1"/>
</dbReference>
<dbReference type="PANTHER" id="PTHR43283">
    <property type="entry name" value="BETA-LACTAMASE-RELATED"/>
    <property type="match status" value="1"/>
</dbReference>
<dbReference type="SUPFAM" id="SSF56601">
    <property type="entry name" value="beta-lactamase/transpeptidase-like"/>
    <property type="match status" value="1"/>
</dbReference>
<feature type="domain" description="Beta-lactamase-related" evidence="1">
    <location>
        <begin position="69"/>
        <end position="362"/>
    </location>
</feature>
<reference evidence="2" key="2">
    <citation type="submission" date="2023-07" db="EMBL/GenBank/DDBJ databases">
        <authorList>
            <person name="Shen H."/>
        </authorList>
    </citation>
    <scope>NUCLEOTIDE SEQUENCE</scope>
    <source>
        <strain evidence="2">TNR-22</strain>
    </source>
</reference>
<dbReference type="InterPro" id="IPR012338">
    <property type="entry name" value="Beta-lactam/transpept-like"/>
</dbReference>
<gene>
    <name evidence="2" type="ORF">Q4481_02170</name>
</gene>
<evidence type="ECO:0000259" key="1">
    <source>
        <dbReference type="Pfam" id="PF00144"/>
    </source>
</evidence>
<comment type="caution">
    <text evidence="2">The sequence shown here is derived from an EMBL/GenBank/DDBJ whole genome shotgun (WGS) entry which is preliminary data.</text>
</comment>
<keyword evidence="3" id="KW-1185">Reference proteome</keyword>
<dbReference type="EC" id="3.1.1.103" evidence="2"/>
<keyword evidence="2" id="KW-0378">Hydrolase</keyword>
<proteinExistence type="predicted"/>
<organism evidence="2 3">
    <name type="scientific">Rhizobium alvei</name>
    <dbReference type="NCBI Taxonomy" id="1132659"/>
    <lineage>
        <taxon>Bacteria</taxon>
        <taxon>Pseudomonadati</taxon>
        <taxon>Pseudomonadota</taxon>
        <taxon>Alphaproteobacteria</taxon>
        <taxon>Hyphomicrobiales</taxon>
        <taxon>Rhizobiaceae</taxon>
        <taxon>Rhizobium/Agrobacterium group</taxon>
        <taxon>Rhizobium</taxon>
    </lineage>
</organism>
<dbReference type="InterPro" id="IPR001466">
    <property type="entry name" value="Beta-lactam-related"/>
</dbReference>
<dbReference type="Pfam" id="PF00144">
    <property type="entry name" value="Beta-lactamase"/>
    <property type="match status" value="1"/>
</dbReference>
<dbReference type="InterPro" id="IPR050789">
    <property type="entry name" value="Diverse_Enzym_Activities"/>
</dbReference>
<dbReference type="GO" id="GO:0016787">
    <property type="term" value="F:hydrolase activity"/>
    <property type="evidence" value="ECO:0007669"/>
    <property type="project" value="UniProtKB-KW"/>
</dbReference>
<dbReference type="EMBL" id="JAUOZU010000001">
    <property type="protein sequence ID" value="MDO6962743.1"/>
    <property type="molecule type" value="Genomic_DNA"/>
</dbReference>
<sequence length="377" mass="41667">MDRATFTANLFRGADQRQNFQTMKDIFPTSTMTPSPTPAPFAEGDRITLPDQHLFEGSARNSADFLAATDTMALLVLKDGKVVYENYADWGGADRHWMSMSVAKSFISATMGIAVDEGLIGSIEEKVTDYRPEFAGSAYDGVRIKDVLQMSSGAQWNEDYSDPESDIVRFATVMASGSSFDGFAPTLPRAREPGSFNLYNSTDTQVLGMVLTKAVGRSITSYMQEKLWHPLGMENPGYWITDDFGMEMAFGGLNATARDYAKIGELFRNKGIANGRRIVSEDWVTASVTPDAPHLMPGDTGLSDSLLGYGYQWWVPEGDEGEYSAIGVYNQFVYVNPTRNVTIVKLSANQNYGASNDEKSYREFETFALLKTIAHRT</sequence>
<protein>
    <submittedName>
        <fullName evidence="2">Serine hydrolase domain-containing protein</fullName>
        <ecNumber evidence="2">3.1.1.103</ecNumber>
    </submittedName>
</protein>
<evidence type="ECO:0000313" key="3">
    <source>
        <dbReference type="Proteomes" id="UP001174932"/>
    </source>
</evidence>
<dbReference type="Proteomes" id="UP001174932">
    <property type="component" value="Unassembled WGS sequence"/>
</dbReference>
<dbReference type="RefSeq" id="WP_304374620.1">
    <property type="nucleotide sequence ID" value="NZ_JAUOZU010000001.1"/>
</dbReference>
<reference evidence="2" key="1">
    <citation type="journal article" date="2015" name="Int. J. Syst. Evol. Microbiol.">
        <title>Rhizobium alvei sp. nov., isolated from a freshwater river.</title>
        <authorList>
            <person name="Sheu S.Y."/>
            <person name="Huang H.W."/>
            <person name="Young C.C."/>
            <person name="Chen W.M."/>
        </authorList>
    </citation>
    <scope>NUCLEOTIDE SEQUENCE</scope>
    <source>
        <strain evidence="2">TNR-22</strain>
    </source>
</reference>